<feature type="region of interest" description="Disordered" evidence="12">
    <location>
        <begin position="137"/>
        <end position="168"/>
    </location>
</feature>
<keyword evidence="10" id="KW-1015">Disulfide bond</keyword>
<dbReference type="AlphaFoldDB" id="A0A4Q9HZL3"/>
<proteinExistence type="inferred from homology"/>
<dbReference type="Proteomes" id="UP000292452">
    <property type="component" value="Unassembled WGS sequence"/>
</dbReference>
<dbReference type="OrthoDB" id="8104048at2"/>
<comment type="cofactor">
    <cofactor evidence="1">
        <name>[4Fe-4S] cluster</name>
        <dbReference type="ChEBI" id="CHEBI:49883"/>
    </cofactor>
</comment>
<reference evidence="14 15" key="1">
    <citation type="submission" date="2019-02" db="EMBL/GenBank/DDBJ databases">
        <title>Draft Genome Sequence of Streptomyces sp. AM-2504, identified by 16S rRNA comparative analysis as a Streptomyces Kasugaensis strain.</title>
        <authorList>
            <person name="Napolioni V."/>
            <person name="Giuliodori A.M."/>
            <person name="Spurio R."/>
            <person name="Fabbretti A."/>
        </authorList>
    </citation>
    <scope>NUCLEOTIDE SEQUENCE [LARGE SCALE GENOMIC DNA]</scope>
    <source>
        <strain evidence="14 15">AM-2504</strain>
    </source>
</reference>
<evidence type="ECO:0000256" key="9">
    <source>
        <dbReference type="ARBA" id="ARBA00023125"/>
    </source>
</evidence>
<dbReference type="PANTHER" id="PTHR38839">
    <property type="entry name" value="TRANSCRIPTIONAL REGULATOR WHID-RELATED"/>
    <property type="match status" value="1"/>
</dbReference>
<dbReference type="PANTHER" id="PTHR38839:SF7">
    <property type="entry name" value="TRANSCRIPTIONAL REGULATOR WHIB4"/>
    <property type="match status" value="1"/>
</dbReference>
<dbReference type="Pfam" id="PF02467">
    <property type="entry name" value="Whib"/>
    <property type="match status" value="1"/>
</dbReference>
<dbReference type="InterPro" id="IPR034768">
    <property type="entry name" value="4FE4S_WBL"/>
</dbReference>
<dbReference type="GO" id="GO:0003677">
    <property type="term" value="F:DNA binding"/>
    <property type="evidence" value="ECO:0007669"/>
    <property type="project" value="UniProtKB-KW"/>
</dbReference>
<dbReference type="PROSITE" id="PS51674">
    <property type="entry name" value="4FE4S_WBL"/>
    <property type="match status" value="1"/>
</dbReference>
<dbReference type="GO" id="GO:0047134">
    <property type="term" value="F:protein-disulfide reductase [NAD(P)H] activity"/>
    <property type="evidence" value="ECO:0007669"/>
    <property type="project" value="TreeGrafter"/>
</dbReference>
<keyword evidence="11" id="KW-0804">Transcription</keyword>
<feature type="compositionally biased region" description="Low complexity" evidence="12">
    <location>
        <begin position="151"/>
        <end position="160"/>
    </location>
</feature>
<keyword evidence="6" id="KW-0408">Iron</keyword>
<keyword evidence="9" id="KW-0238">DNA-binding</keyword>
<protein>
    <submittedName>
        <fullName evidence="14">WhiB family transcriptional regulator</fullName>
    </submittedName>
</protein>
<evidence type="ECO:0000256" key="8">
    <source>
        <dbReference type="ARBA" id="ARBA00023015"/>
    </source>
</evidence>
<dbReference type="GO" id="GO:0005737">
    <property type="term" value="C:cytoplasm"/>
    <property type="evidence" value="ECO:0007669"/>
    <property type="project" value="UniProtKB-SubCell"/>
</dbReference>
<organism evidence="14 15">
    <name type="scientific">Streptomyces kasugaensis</name>
    <dbReference type="NCBI Taxonomy" id="1946"/>
    <lineage>
        <taxon>Bacteria</taxon>
        <taxon>Bacillati</taxon>
        <taxon>Actinomycetota</taxon>
        <taxon>Actinomycetes</taxon>
        <taxon>Kitasatosporales</taxon>
        <taxon>Streptomycetaceae</taxon>
        <taxon>Streptomyces</taxon>
    </lineage>
</organism>
<evidence type="ECO:0000256" key="6">
    <source>
        <dbReference type="ARBA" id="ARBA00023004"/>
    </source>
</evidence>
<comment type="caution">
    <text evidence="14">The sequence shown here is derived from an EMBL/GenBank/DDBJ whole genome shotgun (WGS) entry which is preliminary data.</text>
</comment>
<comment type="subcellular location">
    <subcellularLocation>
        <location evidence="2">Cytoplasm</location>
    </subcellularLocation>
</comment>
<comment type="similarity">
    <text evidence="3">Belongs to the WhiB family.</text>
</comment>
<dbReference type="GO" id="GO:0046872">
    <property type="term" value="F:metal ion binding"/>
    <property type="evidence" value="ECO:0007669"/>
    <property type="project" value="UniProtKB-KW"/>
</dbReference>
<evidence type="ECO:0000256" key="2">
    <source>
        <dbReference type="ARBA" id="ARBA00004496"/>
    </source>
</evidence>
<keyword evidence="7" id="KW-0411">Iron-sulfur</keyword>
<dbReference type="InterPro" id="IPR003482">
    <property type="entry name" value="Whib"/>
</dbReference>
<evidence type="ECO:0000256" key="4">
    <source>
        <dbReference type="ARBA" id="ARBA00022485"/>
    </source>
</evidence>
<keyword evidence="5" id="KW-0479">Metal-binding</keyword>
<dbReference type="GO" id="GO:0045454">
    <property type="term" value="P:cell redox homeostasis"/>
    <property type="evidence" value="ECO:0007669"/>
    <property type="project" value="TreeGrafter"/>
</dbReference>
<evidence type="ECO:0000259" key="13">
    <source>
        <dbReference type="PROSITE" id="PS51674"/>
    </source>
</evidence>
<evidence type="ECO:0000256" key="3">
    <source>
        <dbReference type="ARBA" id="ARBA00006597"/>
    </source>
</evidence>
<keyword evidence="15" id="KW-1185">Reference proteome</keyword>
<sequence length="168" mass="19082">MCPVSDRAGLAWHRSERISRRGDLAAAVERLISPVPLPLARPAAVWDRFWRQRGACALGDRDRVFARNRSADQDAALRLCRFCAVQTEYLAHALDERILEGVYGGTTSLWRQQLLARRPGVTPWHRLLARAHAEHHRCLPAPPPHHRRPSHSPQSHSCRPTLREAPQP</sequence>
<evidence type="ECO:0000256" key="1">
    <source>
        <dbReference type="ARBA" id="ARBA00001966"/>
    </source>
</evidence>
<gene>
    <name evidence="14" type="ORF">EYS09_05025</name>
</gene>
<name>A0A4Q9HZL3_STRKA</name>
<evidence type="ECO:0000256" key="10">
    <source>
        <dbReference type="ARBA" id="ARBA00023157"/>
    </source>
</evidence>
<accession>A0A4Q9HZL3</accession>
<evidence type="ECO:0000256" key="7">
    <source>
        <dbReference type="ARBA" id="ARBA00023014"/>
    </source>
</evidence>
<evidence type="ECO:0000256" key="5">
    <source>
        <dbReference type="ARBA" id="ARBA00022723"/>
    </source>
</evidence>
<evidence type="ECO:0000313" key="14">
    <source>
        <dbReference type="EMBL" id="TBO60746.1"/>
    </source>
</evidence>
<dbReference type="EMBL" id="SIXH01000027">
    <property type="protein sequence ID" value="TBO60746.1"/>
    <property type="molecule type" value="Genomic_DNA"/>
</dbReference>
<feature type="domain" description="4Fe-4S Wbl-type" evidence="13">
    <location>
        <begin position="55"/>
        <end position="113"/>
    </location>
</feature>
<evidence type="ECO:0000256" key="11">
    <source>
        <dbReference type="ARBA" id="ARBA00023163"/>
    </source>
</evidence>
<dbReference type="GO" id="GO:0045892">
    <property type="term" value="P:negative regulation of DNA-templated transcription"/>
    <property type="evidence" value="ECO:0007669"/>
    <property type="project" value="TreeGrafter"/>
</dbReference>
<evidence type="ECO:0000256" key="12">
    <source>
        <dbReference type="SAM" id="MobiDB-lite"/>
    </source>
</evidence>
<dbReference type="GO" id="GO:0051539">
    <property type="term" value="F:4 iron, 4 sulfur cluster binding"/>
    <property type="evidence" value="ECO:0007669"/>
    <property type="project" value="UniProtKB-KW"/>
</dbReference>
<keyword evidence="4" id="KW-0004">4Fe-4S</keyword>
<evidence type="ECO:0000313" key="15">
    <source>
        <dbReference type="Proteomes" id="UP000292452"/>
    </source>
</evidence>
<keyword evidence="8" id="KW-0805">Transcription regulation</keyword>